<evidence type="ECO:0000313" key="2">
    <source>
        <dbReference type="EMBL" id="SNS73083.1"/>
    </source>
</evidence>
<dbReference type="Proteomes" id="UP000198282">
    <property type="component" value="Unassembled WGS sequence"/>
</dbReference>
<gene>
    <name evidence="2" type="ORF">SAMN05216276_1014166</name>
</gene>
<accession>A0A239GX46</accession>
<protein>
    <submittedName>
        <fullName evidence="2">Uncharacterized protein</fullName>
    </submittedName>
</protein>
<feature type="region of interest" description="Disordered" evidence="1">
    <location>
        <begin position="1"/>
        <end position="22"/>
    </location>
</feature>
<proteinExistence type="predicted"/>
<evidence type="ECO:0000256" key="1">
    <source>
        <dbReference type="SAM" id="MobiDB-lite"/>
    </source>
</evidence>
<feature type="region of interest" description="Disordered" evidence="1">
    <location>
        <begin position="83"/>
        <end position="112"/>
    </location>
</feature>
<sequence length="112" mass="11738">MIRPGGSEPAGQAIPGRRLDDDRSRVAVEEILADDHGDLFNGQSGEAGRELRGRTRLRAYGGGACSAGCPKVSGMDSVVARENGQTMTKARPSTSSMGIVPPPASLRCIRES</sequence>
<evidence type="ECO:0000313" key="3">
    <source>
        <dbReference type="Proteomes" id="UP000198282"/>
    </source>
</evidence>
<reference evidence="2 3" key="1">
    <citation type="submission" date="2017-06" db="EMBL/GenBank/DDBJ databases">
        <authorList>
            <person name="Kim H.J."/>
            <person name="Triplett B.A."/>
        </authorList>
    </citation>
    <scope>NUCLEOTIDE SEQUENCE [LARGE SCALE GENOMIC DNA]</scope>
    <source>
        <strain evidence="2 3">CGMCC 4.2132</strain>
    </source>
</reference>
<name>A0A239GX46_9ACTN</name>
<feature type="compositionally biased region" description="Polar residues" evidence="1">
    <location>
        <begin position="83"/>
        <end position="97"/>
    </location>
</feature>
<dbReference type="EMBL" id="FZOD01000014">
    <property type="protein sequence ID" value="SNS73083.1"/>
    <property type="molecule type" value="Genomic_DNA"/>
</dbReference>
<dbReference type="AlphaFoldDB" id="A0A239GX46"/>
<organism evidence="2 3">
    <name type="scientific">Streptosporangium subroseum</name>
    <dbReference type="NCBI Taxonomy" id="106412"/>
    <lineage>
        <taxon>Bacteria</taxon>
        <taxon>Bacillati</taxon>
        <taxon>Actinomycetota</taxon>
        <taxon>Actinomycetes</taxon>
        <taxon>Streptosporangiales</taxon>
        <taxon>Streptosporangiaceae</taxon>
        <taxon>Streptosporangium</taxon>
    </lineage>
</organism>
<keyword evidence="3" id="KW-1185">Reference proteome</keyword>